<dbReference type="Pfam" id="PF06293">
    <property type="entry name" value="Kdo"/>
    <property type="match status" value="1"/>
</dbReference>
<organism evidence="2 3">
    <name type="scientific">Alienimonas chondri</name>
    <dbReference type="NCBI Taxonomy" id="2681879"/>
    <lineage>
        <taxon>Bacteria</taxon>
        <taxon>Pseudomonadati</taxon>
        <taxon>Planctomycetota</taxon>
        <taxon>Planctomycetia</taxon>
        <taxon>Planctomycetales</taxon>
        <taxon>Planctomycetaceae</taxon>
        <taxon>Alienimonas</taxon>
    </lineage>
</organism>
<dbReference type="InterPro" id="IPR011009">
    <property type="entry name" value="Kinase-like_dom_sf"/>
</dbReference>
<dbReference type="SUPFAM" id="SSF56112">
    <property type="entry name" value="Protein kinase-like (PK-like)"/>
    <property type="match status" value="1"/>
</dbReference>
<protein>
    <recommendedName>
        <fullName evidence="4">Lipopolysaccharide core heptose(I) kinase RfaP</fullName>
    </recommendedName>
</protein>
<feature type="compositionally biased region" description="Low complexity" evidence="1">
    <location>
        <begin position="10"/>
        <end position="21"/>
    </location>
</feature>
<accession>A0ABX1VF54</accession>
<evidence type="ECO:0000313" key="3">
    <source>
        <dbReference type="Proteomes" id="UP000609651"/>
    </source>
</evidence>
<proteinExistence type="predicted"/>
<evidence type="ECO:0000256" key="1">
    <source>
        <dbReference type="SAM" id="MobiDB-lite"/>
    </source>
</evidence>
<dbReference type="Proteomes" id="UP000609651">
    <property type="component" value="Unassembled WGS sequence"/>
</dbReference>
<reference evidence="2 3" key="1">
    <citation type="journal article" date="2020" name="Syst. Appl. Microbiol.">
        <title>Alienimonas chondri sp. nov., a novel planctomycete isolated from the biofilm of the red alga Chondrus crispus.</title>
        <authorList>
            <person name="Vitorino I."/>
            <person name="Albuquerque L."/>
            <person name="Wiegand S."/>
            <person name="Kallscheuer N."/>
            <person name="da Costa M.S."/>
            <person name="Lobo-da-Cunha A."/>
            <person name="Jogler C."/>
            <person name="Lage O.M."/>
        </authorList>
    </citation>
    <scope>NUCLEOTIDE SEQUENCE [LARGE SCALE GENOMIC DNA]</scope>
    <source>
        <strain evidence="2 3">LzC2</strain>
    </source>
</reference>
<feature type="region of interest" description="Disordered" evidence="1">
    <location>
        <begin position="1"/>
        <end position="21"/>
    </location>
</feature>
<keyword evidence="3" id="KW-1185">Reference proteome</keyword>
<gene>
    <name evidence="2" type="ORF">LzC2_28030</name>
</gene>
<dbReference type="EMBL" id="WTPX01000093">
    <property type="protein sequence ID" value="NNJ26712.1"/>
    <property type="molecule type" value="Genomic_DNA"/>
</dbReference>
<dbReference type="RefSeq" id="WP_171187980.1">
    <property type="nucleotide sequence ID" value="NZ_WTPX01000093.1"/>
</dbReference>
<comment type="caution">
    <text evidence="2">The sequence shown here is derived from an EMBL/GenBank/DDBJ whole genome shotgun (WGS) entry which is preliminary data.</text>
</comment>
<sequence>MTPPPPNASGPTATGTPVGPGPIVTETWDGGRLMVNAASAEWLKQHGLTTFDAFERLEPVEVARHVKQRVTARFEFPAANGPATGGRAFYIKRHGRDPLSEYVKPLLRLTKPVLGARPEWEAMLRFHAVGIPTMTPVAFGETGPPGSRRSFVMTEALEDCERVDHWVNDRRGDLSPTVRKQRRALGEAVVVIARRMHDAGMHHQDLYLCHWLMPPGAPPGEGLKVIDLGRVRSHGALPERWRIKDLAQLFYSADAVPITEQVRCLRAYLGRPLNAEDRELVRKVRRKATAIGRHTKRNAL</sequence>
<evidence type="ECO:0000313" key="2">
    <source>
        <dbReference type="EMBL" id="NNJ26712.1"/>
    </source>
</evidence>
<dbReference type="NCBIfam" id="NF011703">
    <property type="entry name" value="PRK15123.1"/>
    <property type="match status" value="1"/>
</dbReference>
<name>A0ABX1VF54_9PLAN</name>
<evidence type="ECO:0008006" key="4">
    <source>
        <dbReference type="Google" id="ProtNLM"/>
    </source>
</evidence>